<gene>
    <name evidence="2" type="ORF">FHU32_001259</name>
</gene>
<reference evidence="2" key="1">
    <citation type="submission" date="2020-08" db="EMBL/GenBank/DDBJ databases">
        <title>Sequencing the genomes of 1000 actinobacteria strains.</title>
        <authorList>
            <person name="Klenk H.-P."/>
        </authorList>
    </citation>
    <scope>NUCLEOTIDE SEQUENCE</scope>
    <source>
        <strain evidence="2">DSM 20582</strain>
    </source>
</reference>
<evidence type="ECO:0000313" key="3">
    <source>
        <dbReference type="Proteomes" id="UP000612712"/>
    </source>
</evidence>
<proteinExistence type="predicted"/>
<feature type="region of interest" description="Disordered" evidence="1">
    <location>
        <begin position="1"/>
        <end position="31"/>
    </location>
</feature>
<evidence type="ECO:0000256" key="1">
    <source>
        <dbReference type="SAM" id="MobiDB-lite"/>
    </source>
</evidence>
<evidence type="ECO:0008006" key="4">
    <source>
        <dbReference type="Google" id="ProtNLM"/>
    </source>
</evidence>
<accession>A0A8H9YB18</accession>
<dbReference type="InterPro" id="IPR011042">
    <property type="entry name" value="6-blade_b-propeller_TolB-like"/>
</dbReference>
<dbReference type="GO" id="GO:0042813">
    <property type="term" value="F:Wnt receptor activity"/>
    <property type="evidence" value="ECO:0007669"/>
    <property type="project" value="TreeGrafter"/>
</dbReference>
<comment type="caution">
    <text evidence="2">The sequence shown here is derived from an EMBL/GenBank/DDBJ whole genome shotgun (WGS) entry which is preliminary data.</text>
</comment>
<dbReference type="GeneID" id="60809223"/>
<dbReference type="GO" id="GO:0005886">
    <property type="term" value="C:plasma membrane"/>
    <property type="evidence" value="ECO:0007669"/>
    <property type="project" value="TreeGrafter"/>
</dbReference>
<dbReference type="PANTHER" id="PTHR46513:SF13">
    <property type="entry name" value="EGF-LIKE DOMAIN-CONTAINING PROTEIN"/>
    <property type="match status" value="1"/>
</dbReference>
<organism evidence="2 3">
    <name type="scientific">Corynebacterium bovis DSM 20582 = CIP 54.80</name>
    <dbReference type="NCBI Taxonomy" id="927655"/>
    <lineage>
        <taxon>Bacteria</taxon>
        <taxon>Bacillati</taxon>
        <taxon>Actinomycetota</taxon>
        <taxon>Actinomycetes</taxon>
        <taxon>Mycobacteriales</taxon>
        <taxon>Corynebacteriaceae</taxon>
        <taxon>Corynebacterium</taxon>
    </lineage>
</organism>
<dbReference type="SUPFAM" id="SSF63825">
    <property type="entry name" value="YWTD domain"/>
    <property type="match status" value="1"/>
</dbReference>
<dbReference type="InterPro" id="IPR050778">
    <property type="entry name" value="Cueball_EGF_LRP_Nidogen"/>
</dbReference>
<protein>
    <recommendedName>
        <fullName evidence="4">Low-density lipoprotein receptor YWTD repeat protein</fullName>
    </recommendedName>
</protein>
<dbReference type="GO" id="GO:0017147">
    <property type="term" value="F:Wnt-protein binding"/>
    <property type="evidence" value="ECO:0007669"/>
    <property type="project" value="TreeGrafter"/>
</dbReference>
<name>A0A8H9YB18_9CORY</name>
<dbReference type="Gene3D" id="2.120.10.30">
    <property type="entry name" value="TolB, C-terminal domain"/>
    <property type="match status" value="1"/>
</dbReference>
<dbReference type="AlphaFoldDB" id="A0A8H9YB18"/>
<feature type="compositionally biased region" description="Low complexity" evidence="1">
    <location>
        <begin position="1"/>
        <end position="27"/>
    </location>
</feature>
<dbReference type="PANTHER" id="PTHR46513">
    <property type="entry name" value="VITELLOGENIN RECEPTOR-LIKE PROTEIN-RELATED-RELATED"/>
    <property type="match status" value="1"/>
</dbReference>
<dbReference type="Proteomes" id="UP000612712">
    <property type="component" value="Unassembled WGS sequence"/>
</dbReference>
<dbReference type="RefSeq" id="WP_010264581.1">
    <property type="nucleotide sequence ID" value="NZ_AENJ01000015.1"/>
</dbReference>
<dbReference type="EMBL" id="JACHWT010000005">
    <property type="protein sequence ID" value="MBB3116032.1"/>
    <property type="molecule type" value="Genomic_DNA"/>
</dbReference>
<sequence length="350" mass="35889">MTTTDAEQTTTAGQVTGTGRTTGTVQATDRDDGRPATLYALLIADGKVVTVDTDDGTVHPVADSPNDAPDGVTVIDDTVYWTTMGTPSPAADGDTTGEPDFTARNGGLHAVAVTGGTPRDIVPAGGITTGKQLTTDGRGRLYWGDREGFRVSTCRLDGSDLRDLVVNEDHGDWTDQCVGVALDLDAGYLYWTQKGPAKGGRGRILRAPLDLPDGASADARPDIEVLWEGLPEPIDLEIADGYLYWTDRGAEPDGNTLNRAPLPAGGVGAGDGGNGAGAGAGAGGAGGAEPEILARGFHETIGLAVDRVARVAYVADLGGEIRRVPLDGSDQGVVIAALGSPVTGLALHRP</sequence>
<dbReference type="GO" id="GO:0060070">
    <property type="term" value="P:canonical Wnt signaling pathway"/>
    <property type="evidence" value="ECO:0007669"/>
    <property type="project" value="TreeGrafter"/>
</dbReference>
<evidence type="ECO:0000313" key="2">
    <source>
        <dbReference type="EMBL" id="MBB3116032.1"/>
    </source>
</evidence>